<dbReference type="InterPro" id="IPR040436">
    <property type="entry name" value="Disconnected-like"/>
</dbReference>
<evidence type="ECO:0000313" key="4">
    <source>
        <dbReference type="EMBL" id="KAG8516420.1"/>
    </source>
</evidence>
<evidence type="ECO:0000256" key="2">
    <source>
        <dbReference type="SAM" id="MobiDB-lite"/>
    </source>
</evidence>
<dbReference type="PANTHER" id="PTHR15021">
    <property type="entry name" value="DISCONNECTED-RELATED"/>
    <property type="match status" value="1"/>
</dbReference>
<dbReference type="GO" id="GO:0006356">
    <property type="term" value="P:regulation of transcription by RNA polymerase I"/>
    <property type="evidence" value="ECO:0007669"/>
    <property type="project" value="TreeGrafter"/>
</dbReference>
<dbReference type="PROSITE" id="PS50157">
    <property type="entry name" value="ZINC_FINGER_C2H2_2"/>
    <property type="match status" value="2"/>
</dbReference>
<feature type="region of interest" description="Disordered" evidence="2">
    <location>
        <begin position="109"/>
        <end position="166"/>
    </location>
</feature>
<feature type="domain" description="C2H2-type" evidence="3">
    <location>
        <begin position="196"/>
        <end position="224"/>
    </location>
</feature>
<dbReference type="GO" id="GO:0008270">
    <property type="term" value="F:zinc ion binding"/>
    <property type="evidence" value="ECO:0007669"/>
    <property type="project" value="UniProtKB-KW"/>
</dbReference>
<feature type="region of interest" description="Disordered" evidence="2">
    <location>
        <begin position="241"/>
        <end position="260"/>
    </location>
</feature>
<keyword evidence="5" id="KW-1185">Reference proteome</keyword>
<name>A0A8J6ADI1_GALPY</name>
<dbReference type="AlphaFoldDB" id="A0A8J6ADI1"/>
<feature type="compositionally biased region" description="Low complexity" evidence="2">
    <location>
        <begin position="109"/>
        <end position="122"/>
    </location>
</feature>
<feature type="domain" description="C2H2-type" evidence="3">
    <location>
        <begin position="526"/>
        <end position="554"/>
    </location>
</feature>
<evidence type="ECO:0000259" key="3">
    <source>
        <dbReference type="PROSITE" id="PS50157"/>
    </source>
</evidence>
<sequence length="564" mass="59775">MSGEEEAAALQQFLRFGETKPLVELMAAQDQEEPPLLLPPAAASVDIRALLESCSQRGAGLSGPGARGSPAHPFENLVNNMAFLLPFQLLNPVPPALIGALPEPYLLEQAPAPQPQPEARAPLPEDHPSLAQSPRGRAGKEPGLGCPETVQKREGGAPVGDSSPYPVVTHMERAQLSPEAKAKPERGGLGARKGRVFCSACEKTFYDKGTLKIHYNAVHLKIKHKCTVQGCNMVFSSLRSRNRHSANPNPRLHAPANRNSRDRDLRLGLGLAPPAPSPAPRGAPPPRPSLGHHGVLFPNLRTVQPVLPFYRSPATPAELALTPGVLPSLPLLSSSAVPEQLASTTMPFDPLPKKKSRKSSMPVKIEKEAVGLAPEKTLSSGEARSLHCAAEEQPGPRSAGSDGAPPAGVLLGVALSGARRPGHGGSGLESRGALSHTPEPATCPSERDAEWKPGRTETPGDSEDGGLGRAACSTEPCVRLPRRVLTAGLFGGLDPGQLALPGLEDPEEQGLTGQQGFSRREGEPRFQCGACKKTFKNVCGVKLHHKNTHAREAHMCAARRSRDR</sequence>
<dbReference type="PANTHER" id="PTHR15021:SF1">
    <property type="entry name" value="ZINC FINGER PROTEIN BASONUCLIN-1"/>
    <property type="match status" value="1"/>
</dbReference>
<dbReference type="Proteomes" id="UP000700334">
    <property type="component" value="Unassembled WGS sequence"/>
</dbReference>
<organism evidence="4 5">
    <name type="scientific">Galemys pyrenaicus</name>
    <name type="common">Iberian desman</name>
    <name type="synonym">Pyrenean desman</name>
    <dbReference type="NCBI Taxonomy" id="202257"/>
    <lineage>
        <taxon>Eukaryota</taxon>
        <taxon>Metazoa</taxon>
        <taxon>Chordata</taxon>
        <taxon>Craniata</taxon>
        <taxon>Vertebrata</taxon>
        <taxon>Euteleostomi</taxon>
        <taxon>Mammalia</taxon>
        <taxon>Eutheria</taxon>
        <taxon>Laurasiatheria</taxon>
        <taxon>Eulipotyphla</taxon>
        <taxon>Talpidae</taxon>
        <taxon>Galemys</taxon>
    </lineage>
</organism>
<comment type="caution">
    <text evidence="4">The sequence shown here is derived from an EMBL/GenBank/DDBJ whole genome shotgun (WGS) entry which is preliminary data.</text>
</comment>
<feature type="region of interest" description="Disordered" evidence="2">
    <location>
        <begin position="343"/>
        <end position="362"/>
    </location>
</feature>
<dbReference type="InterPro" id="IPR013087">
    <property type="entry name" value="Znf_C2H2_type"/>
</dbReference>
<keyword evidence="1" id="KW-0479">Metal-binding</keyword>
<protein>
    <submittedName>
        <fullName evidence="4">Zinc finger protein basonuclin-1</fullName>
    </submittedName>
</protein>
<feature type="region of interest" description="Disordered" evidence="2">
    <location>
        <begin position="368"/>
        <end position="471"/>
    </location>
</feature>
<dbReference type="EMBL" id="JAGFMF010011680">
    <property type="protein sequence ID" value="KAG8516420.1"/>
    <property type="molecule type" value="Genomic_DNA"/>
</dbReference>
<feature type="compositionally biased region" description="Pro residues" evidence="2">
    <location>
        <begin position="273"/>
        <end position="288"/>
    </location>
</feature>
<gene>
    <name evidence="4" type="ORF">J0S82_016154</name>
</gene>
<keyword evidence="1" id="KW-0862">Zinc</keyword>
<dbReference type="OrthoDB" id="10070972at2759"/>
<accession>A0A8J6ADI1</accession>
<proteinExistence type="predicted"/>
<feature type="compositionally biased region" description="Basic and acidic residues" evidence="2">
    <location>
        <begin position="445"/>
        <end position="455"/>
    </location>
</feature>
<dbReference type="PROSITE" id="PS00028">
    <property type="entry name" value="ZINC_FINGER_C2H2_1"/>
    <property type="match status" value="2"/>
</dbReference>
<dbReference type="SMART" id="SM00355">
    <property type="entry name" value="ZnF_C2H2"/>
    <property type="match status" value="3"/>
</dbReference>
<dbReference type="Gene3D" id="3.30.160.60">
    <property type="entry name" value="Classic Zinc Finger"/>
    <property type="match status" value="1"/>
</dbReference>
<reference evidence="4" key="1">
    <citation type="journal article" date="2021" name="Evol. Appl.">
        <title>The genome of the Pyrenean desman and the effects of bottlenecks and inbreeding on the genomic landscape of an endangered species.</title>
        <authorList>
            <person name="Escoda L."/>
            <person name="Castresana J."/>
        </authorList>
    </citation>
    <scope>NUCLEOTIDE SEQUENCE</scope>
    <source>
        <strain evidence="4">IBE-C5619</strain>
    </source>
</reference>
<evidence type="ECO:0000256" key="1">
    <source>
        <dbReference type="PROSITE-ProRule" id="PRU00042"/>
    </source>
</evidence>
<dbReference type="GO" id="GO:0005634">
    <property type="term" value="C:nucleus"/>
    <property type="evidence" value="ECO:0007669"/>
    <property type="project" value="TreeGrafter"/>
</dbReference>
<keyword evidence="1" id="KW-0863">Zinc-finger</keyword>
<evidence type="ECO:0000313" key="5">
    <source>
        <dbReference type="Proteomes" id="UP000700334"/>
    </source>
</evidence>
<feature type="region of interest" description="Disordered" evidence="2">
    <location>
        <begin position="266"/>
        <end position="294"/>
    </location>
</feature>